<organism evidence="2 3">
    <name type="scientific">Hibiscus sabdariffa</name>
    <name type="common">roselle</name>
    <dbReference type="NCBI Taxonomy" id="183260"/>
    <lineage>
        <taxon>Eukaryota</taxon>
        <taxon>Viridiplantae</taxon>
        <taxon>Streptophyta</taxon>
        <taxon>Embryophyta</taxon>
        <taxon>Tracheophyta</taxon>
        <taxon>Spermatophyta</taxon>
        <taxon>Magnoliopsida</taxon>
        <taxon>eudicotyledons</taxon>
        <taxon>Gunneridae</taxon>
        <taxon>Pentapetalae</taxon>
        <taxon>rosids</taxon>
        <taxon>malvids</taxon>
        <taxon>Malvales</taxon>
        <taxon>Malvaceae</taxon>
        <taxon>Malvoideae</taxon>
        <taxon>Hibiscus</taxon>
    </lineage>
</organism>
<protein>
    <submittedName>
        <fullName evidence="2">Uncharacterized protein</fullName>
    </submittedName>
</protein>
<feature type="region of interest" description="Disordered" evidence="1">
    <location>
        <begin position="144"/>
        <end position="171"/>
    </location>
</feature>
<dbReference type="Proteomes" id="UP001396334">
    <property type="component" value="Unassembled WGS sequence"/>
</dbReference>
<evidence type="ECO:0000313" key="2">
    <source>
        <dbReference type="EMBL" id="KAK8984783.1"/>
    </source>
</evidence>
<proteinExistence type="predicted"/>
<gene>
    <name evidence="2" type="ORF">V6N11_020097</name>
</gene>
<keyword evidence="3" id="KW-1185">Reference proteome</keyword>
<name>A0ABR2P8Y6_9ROSI</name>
<reference evidence="2 3" key="1">
    <citation type="journal article" date="2024" name="G3 (Bethesda)">
        <title>Genome assembly of Hibiscus sabdariffa L. provides insights into metabolisms of medicinal natural products.</title>
        <authorList>
            <person name="Kim T."/>
        </authorList>
    </citation>
    <scope>NUCLEOTIDE SEQUENCE [LARGE SCALE GENOMIC DNA]</scope>
    <source>
        <strain evidence="2">TK-2024</strain>
        <tissue evidence="2">Old leaves</tissue>
    </source>
</reference>
<evidence type="ECO:0000313" key="3">
    <source>
        <dbReference type="Proteomes" id="UP001396334"/>
    </source>
</evidence>
<accession>A0ABR2P8Y6</accession>
<sequence length="171" mass="19075">MGVVSSGGIVAHGTGLFNKTWETCDALSSELSISRYINVTRKLPRGILFPLKWMKLGKDAKTSMRRLDPWEQTQLETLSISESLMSQMSSHSKMFLDTVSGETVSMVRKPKTRYQSRGFLLMWSITVQLGLTAVKTAWPRNFGPALDTSRSKSSEKGMGDDHNVKDDKADL</sequence>
<feature type="compositionally biased region" description="Basic and acidic residues" evidence="1">
    <location>
        <begin position="149"/>
        <end position="171"/>
    </location>
</feature>
<comment type="caution">
    <text evidence="2">The sequence shown here is derived from an EMBL/GenBank/DDBJ whole genome shotgun (WGS) entry which is preliminary data.</text>
</comment>
<dbReference type="EMBL" id="JBBPBN010000075">
    <property type="protein sequence ID" value="KAK8984783.1"/>
    <property type="molecule type" value="Genomic_DNA"/>
</dbReference>
<evidence type="ECO:0000256" key="1">
    <source>
        <dbReference type="SAM" id="MobiDB-lite"/>
    </source>
</evidence>